<comment type="caution">
    <text evidence="2">The sequence shown here is derived from an EMBL/GenBank/DDBJ whole genome shotgun (WGS) entry which is preliminary data.</text>
</comment>
<proteinExistence type="predicted"/>
<feature type="compositionally biased region" description="Acidic residues" evidence="1">
    <location>
        <begin position="190"/>
        <end position="270"/>
    </location>
</feature>
<evidence type="ECO:0000313" key="3">
    <source>
        <dbReference type="Proteomes" id="UP001521184"/>
    </source>
</evidence>
<protein>
    <submittedName>
        <fullName evidence="2">Uncharacterized protein</fullName>
    </submittedName>
</protein>
<feature type="region of interest" description="Disordered" evidence="1">
    <location>
        <begin position="350"/>
        <end position="384"/>
    </location>
</feature>
<sequence length="695" mass="79693">MPVAIKWTAPEDGEHHITADARSTLDFSFNPSTLKAYFRIRVLNPLKGEPKKTWLYLYVRPEHMRTFDVTTTTDTEAPQLYIHLTLYQPAFLVSPQELYPPTPKNAKAENTFAELMSLACSSRFTLCRSGTSEDECTVFRAFAALLLRSGRGRIEASMQEYRLERLYRGVGGVIVDVPAPDFFSYSSDDGNYDENAEEEGAGEEEEDGEERDENPEEEGAGEEEEDDEERDENPEEEGAGEEEEDDEERDENPEEEDEDNEEEDQDNEDEQQQHANAPPSYGDTVGSMRKKRKQRGSTPPAKKRGRHGVSGLMSSENASRSALEDKRKALEAKLKGLEAELRAVCEQLSAEEPPPPGYQPPVSHKQPREKKLQPARISSSGFGDRVLTPRGITITYPKTAVSPFTHFGTDLPPPDARLAFYRSKPSLQDTNVWLDGEKPSIEELLEEYHILRIYEDNESEYSHYAMEALLKRERRRSQRAQSRPWRCERKLEYTTKPGHLWEKPPLLVDDPDSDYNFHIRPDCSYWISLEAFSSEYSEDVQNFVHVGQHRFLCPYFSVEFKKNEKTESQAEFQVAAASAIALYNRYRLKCDRIGHTASEWTSEHTAALRHYGLVMAGRSYKFFCITAELDGRHSWKGCRMERLFQSTFDRPQAMPRFVNWINEIHLWGLTVHGPGCEDDIKHCIRRADKGIRVSL</sequence>
<feature type="region of interest" description="Disordered" evidence="1">
    <location>
        <begin position="184"/>
        <end position="324"/>
    </location>
</feature>
<dbReference type="EMBL" id="JAKEKT020000087">
    <property type="protein sequence ID" value="KAL1637627.1"/>
    <property type="molecule type" value="Genomic_DNA"/>
</dbReference>
<dbReference type="Proteomes" id="UP001521184">
    <property type="component" value="Unassembled WGS sequence"/>
</dbReference>
<gene>
    <name evidence="2" type="ORF">SLS58_009230</name>
</gene>
<evidence type="ECO:0000256" key="1">
    <source>
        <dbReference type="SAM" id="MobiDB-lite"/>
    </source>
</evidence>
<dbReference type="PANTHER" id="PTHR35711">
    <property type="entry name" value="EXPRESSED PROTEIN"/>
    <property type="match status" value="1"/>
</dbReference>
<name>A0ABR3TDX3_9PEZI</name>
<keyword evidence="3" id="KW-1185">Reference proteome</keyword>
<reference evidence="2 3" key="1">
    <citation type="journal article" date="2023" name="Plant Dis.">
        <title>First Report of Diplodia intermedia Causing Canker and Dieback Diseases on Apple Trees in Canada.</title>
        <authorList>
            <person name="Ellouze W."/>
            <person name="Ilyukhin E."/>
            <person name="Sulman M."/>
            <person name="Ali S."/>
        </authorList>
    </citation>
    <scope>NUCLEOTIDE SEQUENCE [LARGE SCALE GENOMIC DNA]</scope>
    <source>
        <strain evidence="2 3">M45-28</strain>
    </source>
</reference>
<organism evidence="2 3">
    <name type="scientific">Diplodia intermedia</name>
    <dbReference type="NCBI Taxonomy" id="856260"/>
    <lineage>
        <taxon>Eukaryota</taxon>
        <taxon>Fungi</taxon>
        <taxon>Dikarya</taxon>
        <taxon>Ascomycota</taxon>
        <taxon>Pezizomycotina</taxon>
        <taxon>Dothideomycetes</taxon>
        <taxon>Dothideomycetes incertae sedis</taxon>
        <taxon>Botryosphaeriales</taxon>
        <taxon>Botryosphaeriaceae</taxon>
        <taxon>Diplodia</taxon>
    </lineage>
</organism>
<evidence type="ECO:0000313" key="2">
    <source>
        <dbReference type="EMBL" id="KAL1637627.1"/>
    </source>
</evidence>
<feature type="compositionally biased region" description="Basic residues" evidence="1">
    <location>
        <begin position="288"/>
        <end position="307"/>
    </location>
</feature>
<accession>A0ABR3TDX3</accession>
<dbReference type="PANTHER" id="PTHR35711:SF1">
    <property type="entry name" value="ECTODERMAL, ISOFORM F"/>
    <property type="match status" value="1"/>
</dbReference>